<keyword evidence="3 4" id="KW-0732">Signal</keyword>
<sequence length="343" mass="36929">MKQKWMRSTGRKILAAAVGLTAALLTGCSPSMQTQGGSTELKKLVIAEPVHLSGYLPLYVAQHEGYFKDQGLDVKVIQATGGTHVTAVVSGDAWGVIGGVDSIALGNKNNSDPITAVCNCVNRANVYLFAKTGMVPKSGSEADLKEFLKGKTIVAGRHGGSPNLLTRYLLINLGLDPEKDVHLIENADASTVVAMLQNGNGDVGNGAEPQICEGISKGIWGEPFYKFTDLGDFSYSVISVKKSTIDKDSETVQKFVSAMKKALKAVQDDHEMAKKVLKQEFPTLSEDEIKASLDRAYADHLWSPDGVISEKAVTTDMDMLLKTGIYSGSYSFQTLVDMQFVNK</sequence>
<feature type="signal peptide" evidence="4">
    <location>
        <begin position="1"/>
        <end position="22"/>
    </location>
</feature>
<proteinExistence type="inferred from homology"/>
<evidence type="ECO:0000256" key="4">
    <source>
        <dbReference type="SAM" id="SignalP"/>
    </source>
</evidence>
<organism evidence="6 7">
    <name type="scientific">Caproicibacter fermentans</name>
    <dbReference type="NCBI Taxonomy" id="2576756"/>
    <lineage>
        <taxon>Bacteria</taxon>
        <taxon>Bacillati</taxon>
        <taxon>Bacillota</taxon>
        <taxon>Clostridia</taxon>
        <taxon>Eubacteriales</taxon>
        <taxon>Acutalibacteraceae</taxon>
        <taxon>Caproicibacter</taxon>
    </lineage>
</organism>
<reference evidence="6 7" key="1">
    <citation type="submission" date="2019-09" db="EMBL/GenBank/DDBJ databases">
        <title>Genome sequence of Clostridium sp. EA1.</title>
        <authorList>
            <person name="Poehlein A."/>
            <person name="Bengelsdorf F.R."/>
            <person name="Daniel R."/>
        </authorList>
    </citation>
    <scope>NUCLEOTIDE SEQUENCE [LARGE SCALE GENOMIC DNA]</scope>
    <source>
        <strain evidence="6 7">EA1</strain>
    </source>
</reference>
<feature type="domain" description="SsuA/THI5-like" evidence="5">
    <location>
        <begin position="56"/>
        <end position="269"/>
    </location>
</feature>
<gene>
    <name evidence="6" type="ORF">CAFE_16990</name>
</gene>
<dbReference type="InterPro" id="IPR015168">
    <property type="entry name" value="SsuA/THI5"/>
</dbReference>
<comment type="subcellular location">
    <subcellularLocation>
        <location evidence="1">Periplasm</location>
    </subcellularLocation>
</comment>
<dbReference type="Gene3D" id="3.40.190.10">
    <property type="entry name" value="Periplasmic binding protein-like II"/>
    <property type="match status" value="2"/>
</dbReference>
<accession>A0A6N8HZU0</accession>
<evidence type="ECO:0000313" key="7">
    <source>
        <dbReference type="Proteomes" id="UP000469440"/>
    </source>
</evidence>
<evidence type="ECO:0000259" key="5">
    <source>
        <dbReference type="Pfam" id="PF09084"/>
    </source>
</evidence>
<evidence type="ECO:0000256" key="3">
    <source>
        <dbReference type="ARBA" id="ARBA00022729"/>
    </source>
</evidence>
<evidence type="ECO:0000313" key="6">
    <source>
        <dbReference type="EMBL" id="MVB10997.1"/>
    </source>
</evidence>
<dbReference type="Proteomes" id="UP000469440">
    <property type="component" value="Unassembled WGS sequence"/>
</dbReference>
<evidence type="ECO:0000256" key="1">
    <source>
        <dbReference type="ARBA" id="ARBA00004418"/>
    </source>
</evidence>
<dbReference type="SUPFAM" id="SSF53850">
    <property type="entry name" value="Periplasmic binding protein-like II"/>
    <property type="match status" value="1"/>
</dbReference>
<dbReference type="PROSITE" id="PS51257">
    <property type="entry name" value="PROKAR_LIPOPROTEIN"/>
    <property type="match status" value="1"/>
</dbReference>
<dbReference type="EMBL" id="VWXL01000052">
    <property type="protein sequence ID" value="MVB10997.1"/>
    <property type="molecule type" value="Genomic_DNA"/>
</dbReference>
<feature type="chain" id="PRO_5039729631" evidence="4">
    <location>
        <begin position="23"/>
        <end position="343"/>
    </location>
</feature>
<protein>
    <submittedName>
        <fullName evidence="6">NMT1/THI5 like protein</fullName>
    </submittedName>
</protein>
<dbReference type="RefSeq" id="WP_156990355.1">
    <property type="nucleotide sequence ID" value="NZ_VWXL01000052.1"/>
</dbReference>
<comment type="caution">
    <text evidence="6">The sequence shown here is derived from an EMBL/GenBank/DDBJ whole genome shotgun (WGS) entry which is preliminary data.</text>
</comment>
<name>A0A6N8HZU0_9FIRM</name>
<dbReference type="OrthoDB" id="9802202at2"/>
<evidence type="ECO:0000256" key="2">
    <source>
        <dbReference type="ARBA" id="ARBA00010742"/>
    </source>
</evidence>
<comment type="similarity">
    <text evidence="2">Belongs to the bacterial solute-binding protein SsuA/TauA family.</text>
</comment>
<dbReference type="AlphaFoldDB" id="A0A6N8HZU0"/>
<dbReference type="GO" id="GO:0042597">
    <property type="term" value="C:periplasmic space"/>
    <property type="evidence" value="ECO:0007669"/>
    <property type="project" value="UniProtKB-SubCell"/>
</dbReference>
<dbReference type="PANTHER" id="PTHR30024:SF47">
    <property type="entry name" value="TAURINE-BINDING PERIPLASMIC PROTEIN"/>
    <property type="match status" value="1"/>
</dbReference>
<keyword evidence="7" id="KW-1185">Reference proteome</keyword>
<dbReference type="PANTHER" id="PTHR30024">
    <property type="entry name" value="ALIPHATIC SULFONATES-BINDING PROTEIN-RELATED"/>
    <property type="match status" value="1"/>
</dbReference>
<dbReference type="Pfam" id="PF09084">
    <property type="entry name" value="NMT1"/>
    <property type="match status" value="1"/>
</dbReference>